<evidence type="ECO:0000313" key="1">
    <source>
        <dbReference type="EMBL" id="KAJ1107842.1"/>
    </source>
</evidence>
<proteinExistence type="predicted"/>
<reference evidence="1" key="1">
    <citation type="journal article" date="2022" name="bioRxiv">
        <title>Sequencing and chromosome-scale assembly of the giantPleurodeles waltlgenome.</title>
        <authorList>
            <person name="Brown T."/>
            <person name="Elewa A."/>
            <person name="Iarovenko S."/>
            <person name="Subramanian E."/>
            <person name="Araus A.J."/>
            <person name="Petzold A."/>
            <person name="Susuki M."/>
            <person name="Suzuki K.-i.T."/>
            <person name="Hayashi T."/>
            <person name="Toyoda A."/>
            <person name="Oliveira C."/>
            <person name="Osipova E."/>
            <person name="Leigh N.D."/>
            <person name="Simon A."/>
            <person name="Yun M.H."/>
        </authorList>
    </citation>
    <scope>NUCLEOTIDE SEQUENCE</scope>
    <source>
        <strain evidence="1">20211129_DDA</strain>
        <tissue evidence="1">Liver</tissue>
    </source>
</reference>
<gene>
    <name evidence="1" type="ORF">NDU88_005231</name>
</gene>
<protein>
    <submittedName>
        <fullName evidence="1">Uncharacterized protein</fullName>
    </submittedName>
</protein>
<name>A0AAV7MX87_PLEWA</name>
<dbReference type="EMBL" id="JANPWB010000013">
    <property type="protein sequence ID" value="KAJ1107842.1"/>
    <property type="molecule type" value="Genomic_DNA"/>
</dbReference>
<accession>A0AAV7MX87</accession>
<dbReference type="AlphaFoldDB" id="A0AAV7MX87"/>
<evidence type="ECO:0000313" key="2">
    <source>
        <dbReference type="Proteomes" id="UP001066276"/>
    </source>
</evidence>
<comment type="caution">
    <text evidence="1">The sequence shown here is derived from an EMBL/GenBank/DDBJ whole genome shotgun (WGS) entry which is preliminary data.</text>
</comment>
<sequence>MPSPTPGLGEFESLVEFWQRESPYERVKKKINPLRTFKEKILSIEEAPRSQLRRGTGAAGGEELREVESWLSRDLRVGLSPDIKVL</sequence>
<organism evidence="1 2">
    <name type="scientific">Pleurodeles waltl</name>
    <name type="common">Iberian ribbed newt</name>
    <dbReference type="NCBI Taxonomy" id="8319"/>
    <lineage>
        <taxon>Eukaryota</taxon>
        <taxon>Metazoa</taxon>
        <taxon>Chordata</taxon>
        <taxon>Craniata</taxon>
        <taxon>Vertebrata</taxon>
        <taxon>Euteleostomi</taxon>
        <taxon>Amphibia</taxon>
        <taxon>Batrachia</taxon>
        <taxon>Caudata</taxon>
        <taxon>Salamandroidea</taxon>
        <taxon>Salamandridae</taxon>
        <taxon>Pleurodelinae</taxon>
        <taxon>Pleurodeles</taxon>
    </lineage>
</organism>
<dbReference type="Proteomes" id="UP001066276">
    <property type="component" value="Chromosome 9"/>
</dbReference>
<keyword evidence="2" id="KW-1185">Reference proteome</keyword>